<evidence type="ECO:0000313" key="3">
    <source>
        <dbReference type="Proteomes" id="UP000176191"/>
    </source>
</evidence>
<comment type="caution">
    <text evidence="2">The sequence shown here is derived from an EMBL/GenBank/DDBJ whole genome shotgun (WGS) entry which is preliminary data.</text>
</comment>
<dbReference type="GO" id="GO:0005975">
    <property type="term" value="P:carbohydrate metabolic process"/>
    <property type="evidence" value="ECO:0007669"/>
    <property type="project" value="InterPro"/>
</dbReference>
<dbReference type="Gene3D" id="3.10.50.10">
    <property type="match status" value="1"/>
</dbReference>
<feature type="domain" description="GH18" evidence="1">
    <location>
        <begin position="57"/>
        <end position="390"/>
    </location>
</feature>
<proteinExistence type="predicted"/>
<dbReference type="GO" id="GO:0008061">
    <property type="term" value="F:chitin binding"/>
    <property type="evidence" value="ECO:0007669"/>
    <property type="project" value="InterPro"/>
</dbReference>
<dbReference type="InterPro" id="IPR001223">
    <property type="entry name" value="Glyco_hydro18_cat"/>
</dbReference>
<organism evidence="2 3">
    <name type="scientific">Candidatus Collierbacteria bacterium RIFOXYA2_FULL_46_10</name>
    <dbReference type="NCBI Taxonomy" id="1817726"/>
    <lineage>
        <taxon>Bacteria</taxon>
        <taxon>Candidatus Collieribacteriota</taxon>
    </lineage>
</organism>
<accession>A0A1F5F3L4</accession>
<dbReference type="PANTHER" id="PTHR46066:SF2">
    <property type="entry name" value="CHITINASE DOMAIN-CONTAINING PROTEIN 1"/>
    <property type="match status" value="1"/>
</dbReference>
<dbReference type="EMBL" id="MFAK01000039">
    <property type="protein sequence ID" value="OGD74166.1"/>
    <property type="molecule type" value="Genomic_DNA"/>
</dbReference>
<dbReference type="SUPFAM" id="SSF51445">
    <property type="entry name" value="(Trans)glycosidases"/>
    <property type="match status" value="1"/>
</dbReference>
<sequence>MKIKLFLPLLVVFILVLVYLLWPPQVPISPLCTSSANAPEKCLQIQSNLGDTHAQSFTILGFAPYWNLKKLTSDSLSHITHFAYFALHLTSSGQLQTHVNRRELEPGYLNYTRLLNSNPSDKPLLLTFLPQDQSALTSILSSSSTRLAAIQTMLTALQQSRAQGVNIDFEPTGDTPPSLRADFTLFIQALHSQLVSNNYHLSISIYPSAGSRPRLWDLSALAPLTDHFVIMTYDYTMPLSPRAGPNSPLRDMGGSFEHNIVKNIAEISQVIDSRQILLGIPFYGYEWDTENDAKYAPTLSRGSVASFERIQQMLNDQTLSLLWDRNSLTAYGTSTSSGVTSQIYFDNEQSLRLKLDFVRSANLGGIAIWALGYDNSVPWLWPTINSLNDPVK</sequence>
<dbReference type="PROSITE" id="PS51910">
    <property type="entry name" value="GH18_2"/>
    <property type="match status" value="1"/>
</dbReference>
<evidence type="ECO:0000313" key="2">
    <source>
        <dbReference type="EMBL" id="OGD74166.1"/>
    </source>
</evidence>
<reference evidence="2 3" key="1">
    <citation type="journal article" date="2016" name="Nat. Commun.">
        <title>Thousands of microbial genomes shed light on interconnected biogeochemical processes in an aquifer system.</title>
        <authorList>
            <person name="Anantharaman K."/>
            <person name="Brown C.T."/>
            <person name="Hug L.A."/>
            <person name="Sharon I."/>
            <person name="Castelle C.J."/>
            <person name="Probst A.J."/>
            <person name="Thomas B.C."/>
            <person name="Singh A."/>
            <person name="Wilkins M.J."/>
            <person name="Karaoz U."/>
            <person name="Brodie E.L."/>
            <person name="Williams K.H."/>
            <person name="Hubbard S.S."/>
            <person name="Banfield J.F."/>
        </authorList>
    </citation>
    <scope>NUCLEOTIDE SEQUENCE [LARGE SCALE GENOMIC DNA]</scope>
</reference>
<dbReference type="Pfam" id="PF00704">
    <property type="entry name" value="Glyco_hydro_18"/>
    <property type="match status" value="1"/>
</dbReference>
<dbReference type="AlphaFoldDB" id="A0A1F5F3L4"/>
<protein>
    <recommendedName>
        <fullName evidence="1">GH18 domain-containing protein</fullName>
    </recommendedName>
</protein>
<dbReference type="InterPro" id="IPR029070">
    <property type="entry name" value="Chitinase_insertion_sf"/>
</dbReference>
<gene>
    <name evidence="2" type="ORF">A2228_03185</name>
</gene>
<dbReference type="PANTHER" id="PTHR46066">
    <property type="entry name" value="CHITINASE DOMAIN-CONTAINING PROTEIN 1 FAMILY MEMBER"/>
    <property type="match status" value="1"/>
</dbReference>
<dbReference type="SMART" id="SM00636">
    <property type="entry name" value="Glyco_18"/>
    <property type="match status" value="1"/>
</dbReference>
<dbReference type="Gene3D" id="3.20.20.80">
    <property type="entry name" value="Glycosidases"/>
    <property type="match status" value="1"/>
</dbReference>
<evidence type="ECO:0000259" key="1">
    <source>
        <dbReference type="PROSITE" id="PS51910"/>
    </source>
</evidence>
<name>A0A1F5F3L4_9BACT</name>
<dbReference type="Proteomes" id="UP000176191">
    <property type="component" value="Unassembled WGS sequence"/>
</dbReference>
<dbReference type="InterPro" id="IPR011583">
    <property type="entry name" value="Chitinase_II/V-like_cat"/>
</dbReference>
<dbReference type="InterPro" id="IPR017853">
    <property type="entry name" value="GH"/>
</dbReference>